<feature type="domain" description="NHR" evidence="1">
    <location>
        <begin position="77"/>
        <end position="111"/>
    </location>
</feature>
<dbReference type="PROSITE" id="PS51065">
    <property type="entry name" value="NHR"/>
    <property type="match status" value="1"/>
</dbReference>
<evidence type="ECO:0000313" key="3">
    <source>
        <dbReference type="Proteomes" id="UP000708208"/>
    </source>
</evidence>
<keyword evidence="3" id="KW-1185">Reference proteome</keyword>
<comment type="caution">
    <text evidence="2">The sequence shown here is derived from an EMBL/GenBank/DDBJ whole genome shotgun (WGS) entry which is preliminary data.</text>
</comment>
<dbReference type="Proteomes" id="UP000708208">
    <property type="component" value="Unassembled WGS sequence"/>
</dbReference>
<evidence type="ECO:0000313" key="2">
    <source>
        <dbReference type="EMBL" id="CAG7825219.1"/>
    </source>
</evidence>
<reference evidence="2" key="1">
    <citation type="submission" date="2021-06" db="EMBL/GenBank/DDBJ databases">
        <authorList>
            <person name="Hodson N. C."/>
            <person name="Mongue J. A."/>
            <person name="Jaron S. K."/>
        </authorList>
    </citation>
    <scope>NUCLEOTIDE SEQUENCE</scope>
</reference>
<protein>
    <recommendedName>
        <fullName evidence="1">NHR domain-containing protein</fullName>
    </recommendedName>
</protein>
<name>A0A8J2KXJ5_9HEXA</name>
<sequence length="111" mass="13112">MNKFLDRFWKKKLSEEEQELGDQPFLQLKTKVGILLQQCGWDLDEEMLQELRSWMRQKYPEFDIENVAETSSKNLSSLKFHRVHGKNIEILQGGTVAKTIQGYSRFIVFTD</sequence>
<evidence type="ECO:0000259" key="1">
    <source>
        <dbReference type="PROSITE" id="PS51065"/>
    </source>
</evidence>
<dbReference type="InterPro" id="IPR006573">
    <property type="entry name" value="NHR_dom"/>
</dbReference>
<proteinExistence type="predicted"/>
<dbReference type="EMBL" id="CAJVCH010535465">
    <property type="protein sequence ID" value="CAG7825219.1"/>
    <property type="molecule type" value="Genomic_DNA"/>
</dbReference>
<feature type="non-terminal residue" evidence="2">
    <location>
        <position position="111"/>
    </location>
</feature>
<accession>A0A8J2KXJ5</accession>
<gene>
    <name evidence="2" type="ORF">AFUS01_LOCUS35343</name>
</gene>
<dbReference type="AlphaFoldDB" id="A0A8J2KXJ5"/>
<organism evidence="2 3">
    <name type="scientific">Allacma fusca</name>
    <dbReference type="NCBI Taxonomy" id="39272"/>
    <lineage>
        <taxon>Eukaryota</taxon>
        <taxon>Metazoa</taxon>
        <taxon>Ecdysozoa</taxon>
        <taxon>Arthropoda</taxon>
        <taxon>Hexapoda</taxon>
        <taxon>Collembola</taxon>
        <taxon>Symphypleona</taxon>
        <taxon>Sminthuridae</taxon>
        <taxon>Allacma</taxon>
    </lineage>
</organism>